<evidence type="ECO:0000256" key="2">
    <source>
        <dbReference type="ARBA" id="ARBA00022617"/>
    </source>
</evidence>
<dbReference type="InterPro" id="IPR020942">
    <property type="entry name" value="Cyt_c_III_dom"/>
</dbReference>
<gene>
    <name evidence="8" type="ordered locus">Despr_1378</name>
</gene>
<evidence type="ECO:0000256" key="5">
    <source>
        <dbReference type="ARBA" id="ARBA00023004"/>
    </source>
</evidence>
<sequence>MKHNAHRLFRSLVALLLATGWAAPILAAQSAGGHPPLSEQDQYIACDQCHAETTPELHKEWFDSRHGVAMVKCYQCHGTFETFRVTPQPQDCAACHENMMHKCPQDKPCWQCHVPHSFNKK</sequence>
<dbReference type="KEGG" id="dpr:Despr_1378"/>
<feature type="domain" description="Class III cytochrome C" evidence="7">
    <location>
        <begin position="34"/>
        <end position="96"/>
    </location>
</feature>
<dbReference type="Gene3D" id="3.90.10.10">
    <property type="entry name" value="Cytochrome C3"/>
    <property type="match status" value="1"/>
</dbReference>
<name>A0A7U3YLD9_DESPD</name>
<dbReference type="RefSeq" id="WP_015724082.1">
    <property type="nucleotide sequence ID" value="NC_014972.1"/>
</dbReference>
<dbReference type="GO" id="GO:0009055">
    <property type="term" value="F:electron transfer activity"/>
    <property type="evidence" value="ECO:0007669"/>
    <property type="project" value="InterPro"/>
</dbReference>
<evidence type="ECO:0000256" key="4">
    <source>
        <dbReference type="ARBA" id="ARBA00022982"/>
    </source>
</evidence>
<dbReference type="AlphaFoldDB" id="A0A7U3YLD9"/>
<dbReference type="InterPro" id="IPR036280">
    <property type="entry name" value="Multihaem_cyt_sf"/>
</dbReference>
<keyword evidence="1" id="KW-0813">Transport</keyword>
<dbReference type="GO" id="GO:0020037">
    <property type="term" value="F:heme binding"/>
    <property type="evidence" value="ECO:0007669"/>
    <property type="project" value="InterPro"/>
</dbReference>
<proteinExistence type="predicted"/>
<keyword evidence="4" id="KW-0249">Electron transport</keyword>
<feature type="chain" id="PRO_5030841578" description="Class III cytochrome C domain-containing protein" evidence="6">
    <location>
        <begin position="28"/>
        <end position="121"/>
    </location>
</feature>
<evidence type="ECO:0000313" key="9">
    <source>
        <dbReference type="Proteomes" id="UP000006365"/>
    </source>
</evidence>
<keyword evidence="3" id="KW-0479">Metal-binding</keyword>
<evidence type="ECO:0000313" key="8">
    <source>
        <dbReference type="EMBL" id="ADW17541.1"/>
    </source>
</evidence>
<keyword evidence="9" id="KW-1185">Reference proteome</keyword>
<organism evidence="8 9">
    <name type="scientific">Desulfobulbus propionicus (strain ATCC 33891 / DSM 2032 / VKM B-1956 / 1pr3)</name>
    <dbReference type="NCBI Taxonomy" id="577650"/>
    <lineage>
        <taxon>Bacteria</taxon>
        <taxon>Pseudomonadati</taxon>
        <taxon>Thermodesulfobacteriota</taxon>
        <taxon>Desulfobulbia</taxon>
        <taxon>Desulfobulbales</taxon>
        <taxon>Desulfobulbaceae</taxon>
        <taxon>Desulfobulbus</taxon>
    </lineage>
</organism>
<feature type="signal peptide" evidence="6">
    <location>
        <begin position="1"/>
        <end position="27"/>
    </location>
</feature>
<dbReference type="SUPFAM" id="SSF48695">
    <property type="entry name" value="Multiheme cytochromes"/>
    <property type="match status" value="1"/>
</dbReference>
<protein>
    <recommendedName>
        <fullName evidence="7">Class III cytochrome C domain-containing protein</fullName>
    </recommendedName>
</protein>
<evidence type="ECO:0000256" key="6">
    <source>
        <dbReference type="SAM" id="SignalP"/>
    </source>
</evidence>
<dbReference type="Proteomes" id="UP000006365">
    <property type="component" value="Chromosome"/>
</dbReference>
<evidence type="ECO:0000256" key="3">
    <source>
        <dbReference type="ARBA" id="ARBA00022723"/>
    </source>
</evidence>
<keyword evidence="6" id="KW-0732">Signal</keyword>
<keyword evidence="2" id="KW-0349">Heme</keyword>
<dbReference type="GO" id="GO:0046872">
    <property type="term" value="F:metal ion binding"/>
    <property type="evidence" value="ECO:0007669"/>
    <property type="project" value="UniProtKB-KW"/>
</dbReference>
<keyword evidence="5" id="KW-0408">Iron</keyword>
<dbReference type="Pfam" id="PF02085">
    <property type="entry name" value="Cytochrom_CIII"/>
    <property type="match status" value="1"/>
</dbReference>
<evidence type="ECO:0000259" key="7">
    <source>
        <dbReference type="Pfam" id="PF02085"/>
    </source>
</evidence>
<dbReference type="EMBL" id="CP002364">
    <property type="protein sequence ID" value="ADW17541.1"/>
    <property type="molecule type" value="Genomic_DNA"/>
</dbReference>
<evidence type="ECO:0000256" key="1">
    <source>
        <dbReference type="ARBA" id="ARBA00022448"/>
    </source>
</evidence>
<accession>A0A7U3YLD9</accession>
<reference evidence="8 9" key="1">
    <citation type="journal article" date="2011" name="Stand. Genomic Sci.">
        <title>Complete genome sequence of Desulfobulbus propionicus type strain (1pr3).</title>
        <authorList>
            <person name="Pagani I."/>
            <person name="Lapidus A."/>
            <person name="Nolan M."/>
            <person name="Lucas S."/>
            <person name="Hammon N."/>
            <person name="Deshpande S."/>
            <person name="Cheng J.F."/>
            <person name="Chertkov O."/>
            <person name="Davenport K."/>
            <person name="Tapia R."/>
            <person name="Han C."/>
            <person name="Goodwin L."/>
            <person name="Pitluck S."/>
            <person name="Liolios K."/>
            <person name="Mavromatis K."/>
            <person name="Ivanova N."/>
            <person name="Mikhailova N."/>
            <person name="Pati A."/>
            <person name="Chen A."/>
            <person name="Palaniappan K."/>
            <person name="Land M."/>
            <person name="Hauser L."/>
            <person name="Chang Y.J."/>
            <person name="Jeffries C.D."/>
            <person name="Detter J.C."/>
            <person name="Brambilla E."/>
            <person name="Kannan K.P."/>
            <person name="Djao O.D."/>
            <person name="Rohde M."/>
            <person name="Pukall R."/>
            <person name="Spring S."/>
            <person name="Goker M."/>
            <person name="Sikorski J."/>
            <person name="Woyke T."/>
            <person name="Bristow J."/>
            <person name="Eisen J.A."/>
            <person name="Markowitz V."/>
            <person name="Hugenholtz P."/>
            <person name="Kyrpides N.C."/>
            <person name="Klenk H.P."/>
        </authorList>
    </citation>
    <scope>NUCLEOTIDE SEQUENCE [LARGE SCALE GENOMIC DNA]</scope>
    <source>
        <strain evidence="9">ATCC 33891 / DSM 2032 / 1pr3</strain>
    </source>
</reference>